<dbReference type="Proteomes" id="UP000076744">
    <property type="component" value="Unassembled WGS sequence"/>
</dbReference>
<dbReference type="AlphaFoldDB" id="A0A167LKP4"/>
<feature type="region of interest" description="Disordered" evidence="1">
    <location>
        <begin position="432"/>
        <end position="460"/>
    </location>
</feature>
<sequence length="558" mass="61472">MALFLVYALITVVVLVYSFEYLIGCRDDEREPRRLRARTPLVGHLLGIIAHGPSYHSKLKHDHDVEIFTLGILHLKLYTSVSTRLMPLIQRQPQRQLSFLPMLRHVARRWGGASDETDALFARTDLAADLSRAMRTSLAPGPHLDAQNLRMARRALVDVDELLGRVREQEQKGGGYTVKLLEWTRHAAMQASSCGVYGNNHPFLDPEIAAAFWTWHAHLSSHLSGAVNLDSLFRTGYAARQKVFAAHERYCAAVPGDASELLRSRWRVLRAAGVPEADCARQQATLPIGMLSNTVPTLYWTLWELFSRPTLLALVRDELLAAGAVVVVQRPTPQEVDDTGSSSGAGHGEFALHVAALKRRCPLLLSVMQETQRARHVHAAVRKVLRDTELDGGRYLLRGGSYLQMPGYAIHHSTSVWGPSAGEFDPHRFVPREEEAEEEEEGEGGGGGGGGGETTKRRKQRGSDFLVWGAPPHLCPARQFAATEMLILVALLAMRADLAPAEGGGAWEAAPALDLGDPVTVLNPKRDVPVRVMSRPEWEGEWSVVMSESTLRVPLASG</sequence>
<dbReference type="InterPro" id="IPR001128">
    <property type="entry name" value="Cyt_P450"/>
</dbReference>
<reference evidence="2 3" key="1">
    <citation type="journal article" date="2016" name="Genome Biol. Evol.">
        <title>Divergent and convergent evolution of fungal pathogenicity.</title>
        <authorList>
            <person name="Shang Y."/>
            <person name="Xiao G."/>
            <person name="Zheng P."/>
            <person name="Cen K."/>
            <person name="Zhan S."/>
            <person name="Wang C."/>
        </authorList>
    </citation>
    <scope>NUCLEOTIDE SEQUENCE [LARGE SCALE GENOMIC DNA]</scope>
    <source>
        <strain evidence="2 3">ARSEF 2679</strain>
    </source>
</reference>
<proteinExistence type="predicted"/>
<dbReference type="STRING" id="1081104.A0A167LKP4"/>
<comment type="caution">
    <text evidence="2">The sequence shown here is derived from an EMBL/GenBank/DDBJ whole genome shotgun (WGS) entry which is preliminary data.</text>
</comment>
<accession>A0A167LKP4</accession>
<evidence type="ECO:0000313" key="2">
    <source>
        <dbReference type="EMBL" id="OAA53194.1"/>
    </source>
</evidence>
<dbReference type="GO" id="GO:0020037">
    <property type="term" value="F:heme binding"/>
    <property type="evidence" value="ECO:0007669"/>
    <property type="project" value="InterPro"/>
</dbReference>
<dbReference type="GO" id="GO:0004497">
    <property type="term" value="F:monooxygenase activity"/>
    <property type="evidence" value="ECO:0007669"/>
    <property type="project" value="InterPro"/>
</dbReference>
<organism evidence="2 3">
    <name type="scientific">Cordyceps fumosorosea (strain ARSEF 2679)</name>
    <name type="common">Isaria fumosorosea</name>
    <dbReference type="NCBI Taxonomy" id="1081104"/>
    <lineage>
        <taxon>Eukaryota</taxon>
        <taxon>Fungi</taxon>
        <taxon>Dikarya</taxon>
        <taxon>Ascomycota</taxon>
        <taxon>Pezizomycotina</taxon>
        <taxon>Sordariomycetes</taxon>
        <taxon>Hypocreomycetidae</taxon>
        <taxon>Hypocreales</taxon>
        <taxon>Cordycipitaceae</taxon>
        <taxon>Cordyceps</taxon>
    </lineage>
</organism>
<dbReference type="EMBL" id="AZHB01000038">
    <property type="protein sequence ID" value="OAA53194.1"/>
    <property type="molecule type" value="Genomic_DNA"/>
</dbReference>
<gene>
    <name evidence="2" type="ORF">ISF_08926</name>
</gene>
<evidence type="ECO:0000313" key="3">
    <source>
        <dbReference type="Proteomes" id="UP000076744"/>
    </source>
</evidence>
<dbReference type="InterPro" id="IPR053007">
    <property type="entry name" value="CYP450_monoxygenase_sec-met"/>
</dbReference>
<dbReference type="CDD" id="cd11040">
    <property type="entry name" value="CYP7_CYP8-like"/>
    <property type="match status" value="1"/>
</dbReference>
<dbReference type="PANTHER" id="PTHR47582:SF1">
    <property type="entry name" value="P450, PUTATIVE (EUROFUNG)-RELATED"/>
    <property type="match status" value="1"/>
</dbReference>
<evidence type="ECO:0000256" key="1">
    <source>
        <dbReference type="SAM" id="MobiDB-lite"/>
    </source>
</evidence>
<dbReference type="OrthoDB" id="1470350at2759"/>
<feature type="compositionally biased region" description="Gly residues" evidence="1">
    <location>
        <begin position="444"/>
        <end position="453"/>
    </location>
</feature>
<dbReference type="Gene3D" id="1.10.630.10">
    <property type="entry name" value="Cytochrome P450"/>
    <property type="match status" value="1"/>
</dbReference>
<dbReference type="SUPFAM" id="SSF48264">
    <property type="entry name" value="Cytochrome P450"/>
    <property type="match status" value="1"/>
</dbReference>
<dbReference type="RefSeq" id="XP_018700258.1">
    <property type="nucleotide sequence ID" value="XM_018852529.1"/>
</dbReference>
<dbReference type="PANTHER" id="PTHR47582">
    <property type="entry name" value="P450, PUTATIVE (EUROFUNG)-RELATED"/>
    <property type="match status" value="1"/>
</dbReference>
<dbReference type="Pfam" id="PF00067">
    <property type="entry name" value="p450"/>
    <property type="match status" value="1"/>
</dbReference>
<keyword evidence="3" id="KW-1185">Reference proteome</keyword>
<name>A0A167LKP4_CORFA</name>
<dbReference type="GeneID" id="30025218"/>
<dbReference type="GO" id="GO:0016705">
    <property type="term" value="F:oxidoreductase activity, acting on paired donors, with incorporation or reduction of molecular oxygen"/>
    <property type="evidence" value="ECO:0007669"/>
    <property type="project" value="InterPro"/>
</dbReference>
<protein>
    <submittedName>
        <fullName evidence="2">Cytochrome P450</fullName>
    </submittedName>
</protein>
<feature type="compositionally biased region" description="Acidic residues" evidence="1">
    <location>
        <begin position="434"/>
        <end position="443"/>
    </location>
</feature>
<dbReference type="GO" id="GO:0005506">
    <property type="term" value="F:iron ion binding"/>
    <property type="evidence" value="ECO:0007669"/>
    <property type="project" value="InterPro"/>
</dbReference>
<dbReference type="InterPro" id="IPR036396">
    <property type="entry name" value="Cyt_P450_sf"/>
</dbReference>